<dbReference type="PANTHER" id="PTHR24118">
    <property type="entry name" value="POTE ANKYRIN DOMAIN"/>
    <property type="match status" value="1"/>
</dbReference>
<dbReference type="PROSITE" id="PS50088">
    <property type="entry name" value="ANK_REPEAT"/>
    <property type="match status" value="2"/>
</dbReference>
<reference evidence="4" key="1">
    <citation type="submission" date="2021-10" db="EMBL/GenBank/DDBJ databases">
        <authorList>
            <person name="Piombo E."/>
        </authorList>
    </citation>
    <scope>NUCLEOTIDE SEQUENCE</scope>
</reference>
<evidence type="ECO:0000313" key="5">
    <source>
        <dbReference type="Proteomes" id="UP000696573"/>
    </source>
</evidence>
<dbReference type="PANTHER" id="PTHR24118:SF99">
    <property type="entry name" value="POTE ANKYRIN DOMAIN FAMILY MEMBER 3C-RELATED"/>
    <property type="match status" value="1"/>
</dbReference>
<evidence type="ECO:0008006" key="6">
    <source>
        <dbReference type="Google" id="ProtNLM"/>
    </source>
</evidence>
<dbReference type="InterPro" id="IPR012340">
    <property type="entry name" value="NA-bd_OB-fold"/>
</dbReference>
<dbReference type="Gene3D" id="2.30.30.30">
    <property type="match status" value="1"/>
</dbReference>
<keyword evidence="3" id="KW-1133">Transmembrane helix</keyword>
<feature type="transmembrane region" description="Helical" evidence="3">
    <location>
        <begin position="1007"/>
        <end position="1030"/>
    </location>
</feature>
<dbReference type="InterPro" id="IPR002110">
    <property type="entry name" value="Ankyrin_rpt"/>
</dbReference>
<evidence type="ECO:0000313" key="4">
    <source>
        <dbReference type="EMBL" id="CAH0030148.1"/>
    </source>
</evidence>
<dbReference type="InterPro" id="IPR008991">
    <property type="entry name" value="Translation_prot_SH3-like_sf"/>
</dbReference>
<gene>
    <name evidence="4" type="ORF">CRHIZ90672A_00003346</name>
</gene>
<keyword evidence="3" id="KW-0472">Membrane</keyword>
<dbReference type="EMBL" id="CABFNQ020000740">
    <property type="protein sequence ID" value="CAH0030148.1"/>
    <property type="molecule type" value="Genomic_DNA"/>
</dbReference>
<dbReference type="SUPFAM" id="SSF50249">
    <property type="entry name" value="Nucleic acid-binding proteins"/>
    <property type="match status" value="1"/>
</dbReference>
<proteinExistence type="predicted"/>
<keyword evidence="3" id="KW-0812">Transmembrane</keyword>
<feature type="region of interest" description="Disordered" evidence="2">
    <location>
        <begin position="1"/>
        <end position="52"/>
    </location>
</feature>
<dbReference type="SUPFAM" id="SSF48403">
    <property type="entry name" value="Ankyrin repeat"/>
    <property type="match status" value="1"/>
</dbReference>
<dbReference type="AlphaFoldDB" id="A0A9N9YSX7"/>
<dbReference type="Gene3D" id="2.40.50.140">
    <property type="entry name" value="Nucleic acid-binding proteins"/>
    <property type="match status" value="1"/>
</dbReference>
<protein>
    <recommendedName>
        <fullName evidence="6">C2H2-type domain-containing protein</fullName>
    </recommendedName>
</protein>
<comment type="caution">
    <text evidence="4">The sequence shown here is derived from an EMBL/GenBank/DDBJ whole genome shotgun (WGS) entry which is preliminary data.</text>
</comment>
<dbReference type="OrthoDB" id="9975114at2759"/>
<dbReference type="Pfam" id="PF12796">
    <property type="entry name" value="Ank_2"/>
    <property type="match status" value="2"/>
</dbReference>
<evidence type="ECO:0000256" key="1">
    <source>
        <dbReference type="PROSITE-ProRule" id="PRU00023"/>
    </source>
</evidence>
<dbReference type="SUPFAM" id="SSF50104">
    <property type="entry name" value="Translation proteins SH3-like domain"/>
    <property type="match status" value="1"/>
</dbReference>
<sequence length="1096" mass="124613">MNHEKQDGQGQHEASPSGSAMPDSTHPRRSEAMTDAAHETRSSSVDTVETHPPTALTIPCHHIRLGDIIIIQGHPCFVLRITTNATTGQYRYLGVDIFTKELHEESSFVINPVPGVIIQTMLGPIFKQYRAISIKDGQMVVQTETNDTRGGIPVIDQPELHDRISQAISASHSSGGSVRVLVIADGDRELVVDMKTINNPKLAGDQRDREFRAAVRANDILKVADALAEKANIDSVDENGRTAIFGAVEKRFENMVDLLLEHNIDLEVKDKNEQTALEISASDPEQYQITLKLLEKGALPLDIVDNDITKLFSAAAEGKNEVLNQLLGRNVPHTSRDRLGYTVLHEAVCFGHYEVAKTLIEKGADVNARIAHGGATVLHAAIQRGREHRRFFTGVRRNDPTLNENHVRIVALLLRKAADTEHRRAFDKLTVRELVFEELGLAGNFERSYLQKILILLNKPIPQEGPNRALAWPPLPHDLNNGQSDQLKASPLRVQYFTSSREAKTLPTYVWDFIYDPSVSQIQREQVKQCENWARGGYNGAQPRKYWRWAHLSANNKTWAEDVIRPLSVMDDETFEIYWKGIRSFTTESYHQIRGQVLHTGFRKPSFTPLPGSRGSIFSLVIPYFDAESLECFLQKQGCSSDNCKKGFENEEASMKLYHKADNSLASFHAPCTLDQSYYLSLDNSSERDKDQVVIKHVERQIKLEQQREIERQRTPERQRGRVIPPEVDGTTTITGSPKRLLMVNQMWIWKIDAMTLITAFPDRRHEVQQPNLSIQIFKGLETHPPLSMGLMVSRLLKYTTEFVDAPANAGLNENLFHIFEQSIAYRAQADANCYANFYKLQNELISLSRETVPHNRIKAHQQRMLETESKICDITSEMQHLCEIKDVKDELRMIQRVLDDQWDVIDQYHAGHEELKFDINQERSNSAEAQLLGEEEDELDYTKSCIGIRISKVKSLVADATTVENSLNHLLDLKQKQGNLVIVRDTRSLASEAEQRAKDSAWQSKLLFIFTIITVIFTPISFTSTFLAVPTLEFPRANGEDVAWRWWQVFVASVVVEVLTFLVIAPWIDWNRFDYPWKRQNSQREQPAAVEQMEV</sequence>
<organism evidence="4 5">
    <name type="scientific">Clonostachys rhizophaga</name>
    <dbReference type="NCBI Taxonomy" id="160324"/>
    <lineage>
        <taxon>Eukaryota</taxon>
        <taxon>Fungi</taxon>
        <taxon>Dikarya</taxon>
        <taxon>Ascomycota</taxon>
        <taxon>Pezizomycotina</taxon>
        <taxon>Sordariomycetes</taxon>
        <taxon>Hypocreomycetidae</taxon>
        <taxon>Hypocreales</taxon>
        <taxon>Bionectriaceae</taxon>
        <taxon>Clonostachys</taxon>
    </lineage>
</organism>
<feature type="repeat" description="ANK" evidence="1">
    <location>
        <begin position="239"/>
        <end position="271"/>
    </location>
</feature>
<evidence type="ECO:0000256" key="2">
    <source>
        <dbReference type="SAM" id="MobiDB-lite"/>
    </source>
</evidence>
<keyword evidence="5" id="KW-1185">Reference proteome</keyword>
<feature type="compositionally biased region" description="Polar residues" evidence="2">
    <location>
        <begin position="8"/>
        <end position="18"/>
    </location>
</feature>
<dbReference type="SMART" id="SM00248">
    <property type="entry name" value="ANK"/>
    <property type="match status" value="5"/>
</dbReference>
<dbReference type="InterPro" id="IPR036770">
    <property type="entry name" value="Ankyrin_rpt-contain_sf"/>
</dbReference>
<accession>A0A9N9YSX7</accession>
<dbReference type="Gene3D" id="1.25.40.20">
    <property type="entry name" value="Ankyrin repeat-containing domain"/>
    <property type="match status" value="2"/>
</dbReference>
<dbReference type="PROSITE" id="PS50297">
    <property type="entry name" value="ANK_REP_REGION"/>
    <property type="match status" value="1"/>
</dbReference>
<name>A0A9N9YSX7_9HYPO</name>
<evidence type="ECO:0000256" key="3">
    <source>
        <dbReference type="SAM" id="Phobius"/>
    </source>
</evidence>
<feature type="compositionally biased region" description="Basic and acidic residues" evidence="2">
    <location>
        <begin position="25"/>
        <end position="41"/>
    </location>
</feature>
<feature type="transmembrane region" description="Helical" evidence="3">
    <location>
        <begin position="1050"/>
        <end position="1071"/>
    </location>
</feature>
<dbReference type="InterPro" id="IPR014722">
    <property type="entry name" value="Rib_uL2_dom2"/>
</dbReference>
<dbReference type="Proteomes" id="UP000696573">
    <property type="component" value="Unassembled WGS sequence"/>
</dbReference>
<feature type="repeat" description="ANK" evidence="1">
    <location>
        <begin position="339"/>
        <end position="371"/>
    </location>
</feature>
<keyword evidence="1" id="KW-0040">ANK repeat</keyword>